<dbReference type="AlphaFoldDB" id="A0A1V2H4R4"/>
<sequence>MQMSFLSSLKLADVTPATLRKDPVGIAIEAFLQKVEVQLAYAEADKAGTTYNPPRARKEPAKREPLDMRWYRRNESVFVTVIKVGRQPITKDEQPLVYEIGSTLDDVIGFFTGLKKAATDRDPELVKEVLAAKAAQAKAQPAPAGDAAPESLAAPKAANPRKR</sequence>
<reference evidence="2 3" key="1">
    <citation type="submission" date="2016-10" db="EMBL/GenBank/DDBJ databases">
        <title>Draft Genome sequence of Roseomonas sp. strain M3.</title>
        <authorList>
            <person name="Subhash Y."/>
            <person name="Lee S."/>
        </authorList>
    </citation>
    <scope>NUCLEOTIDE SEQUENCE [LARGE SCALE GENOMIC DNA]</scope>
    <source>
        <strain evidence="2 3">M3</strain>
    </source>
</reference>
<dbReference type="EMBL" id="MLCO01000069">
    <property type="protein sequence ID" value="ONG55751.1"/>
    <property type="molecule type" value="Genomic_DNA"/>
</dbReference>
<comment type="caution">
    <text evidence="2">The sequence shown here is derived from an EMBL/GenBank/DDBJ whole genome shotgun (WGS) entry which is preliminary data.</text>
</comment>
<accession>A0A1V2H4R4</accession>
<feature type="region of interest" description="Disordered" evidence="1">
    <location>
        <begin position="136"/>
        <end position="163"/>
    </location>
</feature>
<keyword evidence="3" id="KW-1185">Reference proteome</keyword>
<evidence type="ECO:0000256" key="1">
    <source>
        <dbReference type="SAM" id="MobiDB-lite"/>
    </source>
</evidence>
<dbReference type="Proteomes" id="UP000188879">
    <property type="component" value="Unassembled WGS sequence"/>
</dbReference>
<proteinExistence type="predicted"/>
<name>A0A1V2H4R4_9PROT</name>
<gene>
    <name evidence="2" type="ORF">BKE38_08775</name>
</gene>
<evidence type="ECO:0000313" key="2">
    <source>
        <dbReference type="EMBL" id="ONG55751.1"/>
    </source>
</evidence>
<organism evidence="2 3">
    <name type="scientific">Teichococcus deserti</name>
    <dbReference type="NCBI Taxonomy" id="1817963"/>
    <lineage>
        <taxon>Bacteria</taxon>
        <taxon>Pseudomonadati</taxon>
        <taxon>Pseudomonadota</taxon>
        <taxon>Alphaproteobacteria</taxon>
        <taxon>Acetobacterales</taxon>
        <taxon>Roseomonadaceae</taxon>
        <taxon>Roseomonas</taxon>
    </lineage>
</organism>
<protein>
    <submittedName>
        <fullName evidence="2">Uncharacterized protein</fullName>
    </submittedName>
</protein>
<evidence type="ECO:0000313" key="3">
    <source>
        <dbReference type="Proteomes" id="UP000188879"/>
    </source>
</evidence>